<dbReference type="Proteomes" id="UP000504634">
    <property type="component" value="Unplaced"/>
</dbReference>
<dbReference type="Gene3D" id="2.60.200.40">
    <property type="match status" value="1"/>
</dbReference>
<dbReference type="Pfam" id="PF19280">
    <property type="entry name" value="CERK_C"/>
    <property type="match status" value="1"/>
</dbReference>
<feature type="region of interest" description="Disordered" evidence="1">
    <location>
        <begin position="151"/>
        <end position="173"/>
    </location>
</feature>
<feature type="compositionally biased region" description="Polar residues" evidence="1">
    <location>
        <begin position="733"/>
        <end position="746"/>
    </location>
</feature>
<keyword evidence="4" id="KW-0808">Transferase</keyword>
<dbReference type="Gene3D" id="3.40.50.10330">
    <property type="entry name" value="Probable inorganic polyphosphate/atp-NAD kinase, domain 1"/>
    <property type="match status" value="1"/>
</dbReference>
<dbReference type="PANTHER" id="PTHR12358:SF111">
    <property type="entry name" value="CERAMIDE KINASE, ISOFORM A"/>
    <property type="match status" value="1"/>
</dbReference>
<feature type="region of interest" description="Disordered" evidence="1">
    <location>
        <begin position="89"/>
        <end position="128"/>
    </location>
</feature>
<dbReference type="InterPro" id="IPR001206">
    <property type="entry name" value="Diacylglycerol_kinase_cat_dom"/>
</dbReference>
<dbReference type="GeneID" id="115623454"/>
<evidence type="ECO:0000313" key="3">
    <source>
        <dbReference type="Proteomes" id="UP000504634"/>
    </source>
</evidence>
<feature type="region of interest" description="Disordered" evidence="1">
    <location>
        <begin position="725"/>
        <end position="746"/>
    </location>
</feature>
<protein>
    <submittedName>
        <fullName evidence="4">Ceramide kinase isoform X1</fullName>
    </submittedName>
</protein>
<dbReference type="PROSITE" id="PS50146">
    <property type="entry name" value="DAGK"/>
    <property type="match status" value="1"/>
</dbReference>
<dbReference type="Pfam" id="PF00781">
    <property type="entry name" value="DAGK_cat"/>
    <property type="match status" value="1"/>
</dbReference>
<evidence type="ECO:0000256" key="1">
    <source>
        <dbReference type="SAM" id="MobiDB-lite"/>
    </source>
</evidence>
<dbReference type="RefSeq" id="XP_030373670.1">
    <property type="nucleotide sequence ID" value="XM_030517810.1"/>
</dbReference>
<dbReference type="OrthoDB" id="530923at2759"/>
<dbReference type="GO" id="GO:0006672">
    <property type="term" value="P:ceramide metabolic process"/>
    <property type="evidence" value="ECO:0007669"/>
    <property type="project" value="TreeGrafter"/>
</dbReference>
<name>A0A6J2TE45_DROLE</name>
<dbReference type="SMART" id="SM00046">
    <property type="entry name" value="DAGKc"/>
    <property type="match status" value="1"/>
</dbReference>
<sequence>MLHEYPQRRRCCCRNSTSRCTPPTTKMTQSSSTEFAKKQQHEATTAVTTKMPPNHAASIDVLLNNFQFKKKSYRVLLNGQHFVWERLKQTQSGKKQHKAAPQEPTGQSQSGAQTKETESDQLSNGSSTLCYGPDSHVLHLDDIINVRKGDTKQATLKPPSTPMSSEDENNELSTSVALKPTAQYLTINYAERLLKSATDCNRWQVRRLTLYNSDPYIVDQWYRQLKERLYCSAGRLRVRRLLVFINPYGGRKAGLQTYERHCKPLFQLAGIDVTCITTQRANQIRDILLSHDLSVYDAVCCIGGDGTVAEVINGLIFRTMRELGLDEQRPAYIPKPMMPVGIIPAGSTDTIAYSMHGTADVRTAAIHVLLGQRRGLDVSSVRNSQTLLRFCASILSYGYLGDVAAKSEQYRWMGAKRYEYTGVKAFINNRGYEAELRFLLDEDGSEQQEQPERCESPQSPSAQSLQRALSVCSVGNTSVCYANCQRCSFAASLQDQPSVLFGSTGGETDDDEEERPNLPYDGSTEQPAATPRLSTGDAALLPPQRPRTLNLQGAQSLTSSLNFGSPTSTTAQWKSIKGNFFMICGANITCACSRSPNGISRYSHLGDGYLDLILVRKTSLLNNVRFLLNTAGRDGDIRNLPFVEVYRTRKFNFRTLTAAITSPDEGFSINGSCQPITEPSDANSTQLNEFSSWNCDGEVVTDLDITMSSHCQLIDVFMRGPHSYNKPRKSGAGPSTVSGTATTPASSNDNVYCCCKD</sequence>
<dbReference type="GO" id="GO:0016020">
    <property type="term" value="C:membrane"/>
    <property type="evidence" value="ECO:0007669"/>
    <property type="project" value="GOC"/>
</dbReference>
<accession>A0A6J2TE45</accession>
<feature type="compositionally biased region" description="Polar residues" evidence="1">
    <location>
        <begin position="104"/>
        <end position="128"/>
    </location>
</feature>
<feature type="domain" description="DAGKc" evidence="2">
    <location>
        <begin position="236"/>
        <end position="384"/>
    </location>
</feature>
<proteinExistence type="predicted"/>
<dbReference type="InterPro" id="IPR017438">
    <property type="entry name" value="ATP-NAD_kinase_N"/>
</dbReference>
<evidence type="ECO:0000259" key="2">
    <source>
        <dbReference type="PROSITE" id="PS50146"/>
    </source>
</evidence>
<evidence type="ECO:0000313" key="4">
    <source>
        <dbReference type="RefSeq" id="XP_030373670.1"/>
    </source>
</evidence>
<keyword evidence="3" id="KW-1185">Reference proteome</keyword>
<dbReference type="GO" id="GO:0001729">
    <property type="term" value="F:ceramide kinase activity"/>
    <property type="evidence" value="ECO:0007669"/>
    <property type="project" value="TreeGrafter"/>
</dbReference>
<gene>
    <name evidence="4" type="primary">LOC115623454</name>
</gene>
<dbReference type="AlphaFoldDB" id="A0A6J2TE45"/>
<feature type="region of interest" description="Disordered" evidence="1">
    <location>
        <begin position="443"/>
        <end position="462"/>
    </location>
</feature>
<feature type="region of interest" description="Disordered" evidence="1">
    <location>
        <begin position="500"/>
        <end position="544"/>
    </location>
</feature>
<organism evidence="3 4">
    <name type="scientific">Drosophila lebanonensis</name>
    <name type="common">Fruit fly</name>
    <name type="synonym">Scaptodrosophila lebanonensis</name>
    <dbReference type="NCBI Taxonomy" id="7225"/>
    <lineage>
        <taxon>Eukaryota</taxon>
        <taxon>Metazoa</taxon>
        <taxon>Ecdysozoa</taxon>
        <taxon>Arthropoda</taxon>
        <taxon>Hexapoda</taxon>
        <taxon>Insecta</taxon>
        <taxon>Pterygota</taxon>
        <taxon>Neoptera</taxon>
        <taxon>Endopterygota</taxon>
        <taxon>Diptera</taxon>
        <taxon>Brachycera</taxon>
        <taxon>Muscomorpha</taxon>
        <taxon>Ephydroidea</taxon>
        <taxon>Drosophilidae</taxon>
        <taxon>Scaptodrosophila</taxon>
    </lineage>
</organism>
<dbReference type="InterPro" id="IPR050187">
    <property type="entry name" value="Lipid_Phosphate_FormReg"/>
</dbReference>
<dbReference type="InterPro" id="IPR045363">
    <property type="entry name" value="CERK_C"/>
</dbReference>
<dbReference type="PANTHER" id="PTHR12358">
    <property type="entry name" value="SPHINGOSINE KINASE"/>
    <property type="match status" value="1"/>
</dbReference>
<keyword evidence="4" id="KW-0418">Kinase</keyword>
<reference evidence="4" key="1">
    <citation type="submission" date="2025-08" db="UniProtKB">
        <authorList>
            <consortium name="RefSeq"/>
        </authorList>
    </citation>
    <scope>IDENTIFICATION</scope>
    <source>
        <strain evidence="4">11010-0011.00</strain>
        <tissue evidence="4">Whole body</tissue>
    </source>
</reference>
<dbReference type="SUPFAM" id="SSF111331">
    <property type="entry name" value="NAD kinase/diacylglycerol kinase-like"/>
    <property type="match status" value="1"/>
</dbReference>
<dbReference type="InterPro" id="IPR016064">
    <property type="entry name" value="NAD/diacylglycerol_kinase_sf"/>
</dbReference>